<sequence length="371" mass="39984">MLFRSQRHSIHRIDMQANRFQRRGSHPASSIPKRDAFTLVELLVVIAIIGVLVGLLLPAVQAAREAARSMQCSNNLKQIGLGLHNYASTYNGVFPNNGYSWPNGYPSDYSPFAKVLPFLEQASLQDLIDFDIYMGHPAVADLPAGLHEAASTRVPTYECPSDINATEHGLTMPSGASIQIAGTSYAMNQGSGLDGIFHPGNGTKSDGLCWIDAKVGFRDILDGTSNTIVFAETLMGGGIDQATATPLMDPDFYRAATSAADTTVAELSDSGNIADVQSYITAWNGDRNHYWLRGSVPNGPVINGRLSPNSPIPDMVRGSSKITAARSNHTGLVKVCLADGSVRTVTDSIDRTVWHASWTRYGREVKTVSSE</sequence>
<organism evidence="2 3">
    <name type="scientific">Novipirellula caenicola</name>
    <dbReference type="NCBI Taxonomy" id="1536901"/>
    <lineage>
        <taxon>Bacteria</taxon>
        <taxon>Pseudomonadati</taxon>
        <taxon>Planctomycetota</taxon>
        <taxon>Planctomycetia</taxon>
        <taxon>Pirellulales</taxon>
        <taxon>Pirellulaceae</taxon>
        <taxon>Novipirellula</taxon>
    </lineage>
</organism>
<dbReference type="InterPro" id="IPR012902">
    <property type="entry name" value="N_methyl_site"/>
</dbReference>
<gene>
    <name evidence="2" type="ORF">Rcae01_05005</name>
</gene>
<dbReference type="PANTHER" id="PTHR30093:SF2">
    <property type="entry name" value="TYPE II SECRETION SYSTEM PROTEIN H"/>
    <property type="match status" value="1"/>
</dbReference>
<name>A0ABP9VWM2_9BACT</name>
<dbReference type="Pfam" id="PF07596">
    <property type="entry name" value="SBP_bac_10"/>
    <property type="match status" value="1"/>
</dbReference>
<proteinExistence type="predicted"/>
<protein>
    <recommendedName>
        <fullName evidence="1">DUF1559 domain-containing protein</fullName>
    </recommendedName>
</protein>
<dbReference type="InterPro" id="IPR011453">
    <property type="entry name" value="DUF1559"/>
</dbReference>
<keyword evidence="3" id="KW-1185">Reference proteome</keyword>
<dbReference type="InterPro" id="IPR045584">
    <property type="entry name" value="Pilin-like"/>
</dbReference>
<dbReference type="Pfam" id="PF07963">
    <property type="entry name" value="N_methyl"/>
    <property type="match status" value="1"/>
</dbReference>
<dbReference type="NCBIfam" id="TIGR02532">
    <property type="entry name" value="IV_pilin_GFxxxE"/>
    <property type="match status" value="1"/>
</dbReference>
<reference evidence="2 3" key="1">
    <citation type="submission" date="2024-02" db="EMBL/GenBank/DDBJ databases">
        <title>Rhodopirellula caenicola NBRC 110016.</title>
        <authorList>
            <person name="Ichikawa N."/>
            <person name="Katano-Makiyama Y."/>
            <person name="Hidaka K."/>
        </authorList>
    </citation>
    <scope>NUCLEOTIDE SEQUENCE [LARGE SCALE GENOMIC DNA]</scope>
    <source>
        <strain evidence="2 3">NBRC 110016</strain>
    </source>
</reference>
<dbReference type="PANTHER" id="PTHR30093">
    <property type="entry name" value="GENERAL SECRETION PATHWAY PROTEIN G"/>
    <property type="match status" value="1"/>
</dbReference>
<evidence type="ECO:0000313" key="3">
    <source>
        <dbReference type="Proteomes" id="UP001416858"/>
    </source>
</evidence>
<feature type="domain" description="DUF1559" evidence="1">
    <location>
        <begin position="61"/>
        <end position="351"/>
    </location>
</feature>
<evidence type="ECO:0000259" key="1">
    <source>
        <dbReference type="Pfam" id="PF07596"/>
    </source>
</evidence>
<comment type="caution">
    <text evidence="2">The sequence shown here is derived from an EMBL/GenBank/DDBJ whole genome shotgun (WGS) entry which is preliminary data.</text>
</comment>
<accession>A0ABP9VWM2</accession>
<dbReference type="EMBL" id="BAABRO010000014">
    <property type="protein sequence ID" value="GAA5509506.1"/>
    <property type="molecule type" value="Genomic_DNA"/>
</dbReference>
<evidence type="ECO:0000313" key="2">
    <source>
        <dbReference type="EMBL" id="GAA5509506.1"/>
    </source>
</evidence>
<dbReference type="Gene3D" id="3.30.700.10">
    <property type="entry name" value="Glycoprotein, Type 4 Pilin"/>
    <property type="match status" value="1"/>
</dbReference>
<dbReference type="SUPFAM" id="SSF54523">
    <property type="entry name" value="Pili subunits"/>
    <property type="match status" value="1"/>
</dbReference>
<dbReference type="Proteomes" id="UP001416858">
    <property type="component" value="Unassembled WGS sequence"/>
</dbReference>